<dbReference type="InterPro" id="IPR017969">
    <property type="entry name" value="Heavy-metal-associated_CS"/>
</dbReference>
<accession>A0A0E3SS35</accession>
<dbReference type="GO" id="GO:0005507">
    <property type="term" value="F:copper ion binding"/>
    <property type="evidence" value="ECO:0007669"/>
    <property type="project" value="InterPro"/>
</dbReference>
<dbReference type="PANTHER" id="PTHR46594:SF4">
    <property type="entry name" value="P-TYPE CATION-TRANSPORTING ATPASE"/>
    <property type="match status" value="1"/>
</dbReference>
<keyword evidence="2" id="KW-0186">Copper</keyword>
<reference evidence="4 5" key="1">
    <citation type="submission" date="2014-07" db="EMBL/GenBank/DDBJ databases">
        <title>Methanogenic archaea and the global carbon cycle.</title>
        <authorList>
            <person name="Henriksen J.R."/>
            <person name="Luke J."/>
            <person name="Reinhart S."/>
            <person name="Benedict M.N."/>
            <person name="Youngblut N.D."/>
            <person name="Metcalf M.E."/>
            <person name="Whitaker R.J."/>
            <person name="Metcalf W.W."/>
        </authorList>
    </citation>
    <scope>NUCLEOTIDE SEQUENCE [LARGE SCALE GENOMIC DNA]</scope>
    <source>
        <strain evidence="4 5">MM1</strain>
    </source>
</reference>
<dbReference type="Proteomes" id="UP000033048">
    <property type="component" value="Chromosome"/>
</dbReference>
<gene>
    <name evidence="4" type="ORF">MCMEM_1084</name>
</gene>
<dbReference type="InterPro" id="IPR006121">
    <property type="entry name" value="HMA_dom"/>
</dbReference>
<feature type="domain" description="HMA" evidence="3">
    <location>
        <begin position="8"/>
        <end position="73"/>
    </location>
</feature>
<evidence type="ECO:0000256" key="1">
    <source>
        <dbReference type="ARBA" id="ARBA00022723"/>
    </source>
</evidence>
<evidence type="ECO:0000256" key="2">
    <source>
        <dbReference type="ARBA" id="ARBA00023008"/>
    </source>
</evidence>
<dbReference type="SUPFAM" id="SSF55008">
    <property type="entry name" value="HMA, heavy metal-associated domain"/>
    <property type="match status" value="1"/>
</dbReference>
<dbReference type="InterPro" id="IPR006122">
    <property type="entry name" value="HMA_Cu_ion-bd"/>
</dbReference>
<name>A0A0E3SS35_METMT</name>
<dbReference type="PROSITE" id="PS01047">
    <property type="entry name" value="HMA_1"/>
    <property type="match status" value="1"/>
</dbReference>
<dbReference type="PROSITE" id="PS50846">
    <property type="entry name" value="HMA_2"/>
    <property type="match status" value="1"/>
</dbReference>
<organism evidence="4 5">
    <name type="scientific">Methanococcoides methylutens MM1</name>
    <dbReference type="NCBI Taxonomy" id="1434104"/>
    <lineage>
        <taxon>Archaea</taxon>
        <taxon>Methanobacteriati</taxon>
        <taxon>Methanobacteriota</taxon>
        <taxon>Stenosarchaea group</taxon>
        <taxon>Methanomicrobia</taxon>
        <taxon>Methanosarcinales</taxon>
        <taxon>Methanosarcinaceae</taxon>
        <taxon>Methanococcoides</taxon>
    </lineage>
</organism>
<evidence type="ECO:0000313" key="4">
    <source>
        <dbReference type="EMBL" id="AKB85137.1"/>
    </source>
</evidence>
<dbReference type="NCBIfam" id="TIGR00003">
    <property type="entry name" value="copper ion binding protein"/>
    <property type="match status" value="1"/>
</dbReference>
<dbReference type="Pfam" id="PF00403">
    <property type="entry name" value="HMA"/>
    <property type="match status" value="1"/>
</dbReference>
<evidence type="ECO:0000313" key="5">
    <source>
        <dbReference type="Proteomes" id="UP000033048"/>
    </source>
</evidence>
<dbReference type="Gene3D" id="3.30.70.100">
    <property type="match status" value="1"/>
</dbReference>
<proteinExistence type="predicted"/>
<dbReference type="InterPro" id="IPR036163">
    <property type="entry name" value="HMA_dom_sf"/>
</dbReference>
<dbReference type="PANTHER" id="PTHR46594">
    <property type="entry name" value="P-TYPE CATION-TRANSPORTING ATPASE"/>
    <property type="match status" value="1"/>
</dbReference>
<sequence>MYGSAKMTYITIKVEGMSCGHCQMAVTKAISGLEGVSSVDVDLEKGEAAVSYDPQATDIDAIKKAVNDAGYKA</sequence>
<dbReference type="STRING" id="1434104.MCMEM_1084"/>
<dbReference type="EMBL" id="CP009518">
    <property type="protein sequence ID" value="AKB85137.1"/>
    <property type="molecule type" value="Genomic_DNA"/>
</dbReference>
<dbReference type="KEGG" id="mmet:MCMEM_1084"/>
<dbReference type="HOGENOM" id="CLU_134973_10_4_2"/>
<protein>
    <submittedName>
        <fullName evidence="4">Copper chaperone</fullName>
    </submittedName>
</protein>
<dbReference type="InterPro" id="IPR001802">
    <property type="entry name" value="MerP/CopZ"/>
</dbReference>
<dbReference type="AlphaFoldDB" id="A0A0E3SS35"/>
<keyword evidence="1" id="KW-0479">Metal-binding</keyword>
<evidence type="ECO:0000259" key="3">
    <source>
        <dbReference type="PROSITE" id="PS50846"/>
    </source>
</evidence>
<dbReference type="CDD" id="cd00371">
    <property type="entry name" value="HMA"/>
    <property type="match status" value="1"/>
</dbReference>
<keyword evidence="5" id="KW-1185">Reference proteome</keyword>
<dbReference type="PRINTS" id="PR00946">
    <property type="entry name" value="HGSCAVENGER"/>
</dbReference>
<dbReference type="FunFam" id="3.30.70.100:FF:000001">
    <property type="entry name" value="ATPase copper transporting beta"/>
    <property type="match status" value="1"/>
</dbReference>